<dbReference type="PANTHER" id="PTHR45815">
    <property type="entry name" value="PROTEIN DISULFIDE-ISOMERASE A6"/>
    <property type="match status" value="1"/>
</dbReference>
<feature type="domain" description="Thioredoxin" evidence="2">
    <location>
        <begin position="39"/>
        <end position="163"/>
    </location>
</feature>
<dbReference type="InterPro" id="IPR017937">
    <property type="entry name" value="Thioredoxin_CS"/>
</dbReference>
<evidence type="ECO:0000313" key="3">
    <source>
        <dbReference type="EMBL" id="PWU99723.1"/>
    </source>
</evidence>
<dbReference type="CDD" id="cd02961">
    <property type="entry name" value="PDI_a_family"/>
    <property type="match status" value="1"/>
</dbReference>
<comment type="caution">
    <text evidence="3">The sequence shown here is derived from an EMBL/GenBank/DDBJ whole genome shotgun (WGS) entry which is preliminary data.</text>
</comment>
<proteinExistence type="predicted"/>
<dbReference type="VEuPathDB" id="TriTrypDB:TcCLB.472777.30"/>
<dbReference type="AlphaFoldDB" id="A0A2V2VZC5"/>
<dbReference type="VEuPathDB" id="TriTrypDB:C4B63_8g506"/>
<dbReference type="SUPFAM" id="SSF52833">
    <property type="entry name" value="Thioredoxin-like"/>
    <property type="match status" value="1"/>
</dbReference>
<dbReference type="GO" id="GO:0015035">
    <property type="term" value="F:protein-disulfide reductase activity"/>
    <property type="evidence" value="ECO:0007669"/>
    <property type="project" value="TreeGrafter"/>
</dbReference>
<dbReference type="EMBL" id="PRFA01000008">
    <property type="protein sequence ID" value="PWU99723.1"/>
    <property type="molecule type" value="Genomic_DNA"/>
</dbReference>
<name>A0A2V2VZC5_TRYCR</name>
<gene>
    <name evidence="3" type="ORF">C4B63_8g506</name>
</gene>
<dbReference type="InterPro" id="IPR013766">
    <property type="entry name" value="Thioredoxin_domain"/>
</dbReference>
<dbReference type="VEuPathDB" id="TriTrypDB:Tc_MARK_1066"/>
<keyword evidence="1" id="KW-0472">Membrane</keyword>
<evidence type="ECO:0000256" key="1">
    <source>
        <dbReference type="SAM" id="Phobius"/>
    </source>
</evidence>
<dbReference type="VEuPathDB" id="TriTrypDB:C3747_4g720"/>
<evidence type="ECO:0000259" key="2">
    <source>
        <dbReference type="PROSITE" id="PS51352"/>
    </source>
</evidence>
<dbReference type="PROSITE" id="PS51352">
    <property type="entry name" value="THIOREDOXIN_2"/>
    <property type="match status" value="1"/>
</dbReference>
<organism evidence="3 4">
    <name type="scientific">Trypanosoma cruzi</name>
    <dbReference type="NCBI Taxonomy" id="5693"/>
    <lineage>
        <taxon>Eukaryota</taxon>
        <taxon>Discoba</taxon>
        <taxon>Euglenozoa</taxon>
        <taxon>Kinetoplastea</taxon>
        <taxon>Metakinetoplastina</taxon>
        <taxon>Trypanosomatida</taxon>
        <taxon>Trypanosomatidae</taxon>
        <taxon>Trypanosoma</taxon>
        <taxon>Schizotrypanum</taxon>
    </lineage>
</organism>
<sequence length="163" mass="18420">MARKTCLPLFTWVTTGIAILLTLLVVYMYAVYDFYGQEMGVPADGPGAAMKGVVELQPSNYDKIIGQSKYVFVEFYATWCGHCRRFAPEFARLAAMVQGDGALRAKLIVGKMDSKRLRQLTSGFNMTSYPSLFFVRPFQKKGVRYRGELSPETIMAYLKQKVK</sequence>
<dbReference type="VEuPathDB" id="TriTrypDB:TcBrA4_0106850"/>
<dbReference type="VEuPathDB" id="TriTrypDB:TcG_07949"/>
<reference evidence="3 4" key="1">
    <citation type="journal article" date="2018" name="Microb. Genom.">
        <title>Expanding an expanded genome: long-read sequencing of Trypanosoma cruzi.</title>
        <authorList>
            <person name="Berna L."/>
            <person name="Rodriguez M."/>
            <person name="Chiribao M.L."/>
            <person name="Parodi-Talice A."/>
            <person name="Pita S."/>
            <person name="Rijo G."/>
            <person name="Alvarez-Valin F."/>
            <person name="Robello C."/>
        </authorList>
    </citation>
    <scope>NUCLEOTIDE SEQUENCE [LARGE SCALE GENOMIC DNA]</scope>
    <source>
        <strain evidence="3 4">Dm28c</strain>
    </source>
</reference>
<evidence type="ECO:0000313" key="4">
    <source>
        <dbReference type="Proteomes" id="UP000246121"/>
    </source>
</evidence>
<keyword evidence="1" id="KW-1133">Transmembrane helix</keyword>
<dbReference type="VEuPathDB" id="TriTrypDB:TcCLB.508209.144"/>
<feature type="transmembrane region" description="Helical" evidence="1">
    <location>
        <begin position="7"/>
        <end position="30"/>
    </location>
</feature>
<dbReference type="Pfam" id="PF00085">
    <property type="entry name" value="Thioredoxin"/>
    <property type="match status" value="1"/>
</dbReference>
<dbReference type="VEuPathDB" id="TriTrypDB:BCY84_13391"/>
<dbReference type="PANTHER" id="PTHR45815:SF3">
    <property type="entry name" value="PROTEIN DISULFIDE-ISOMERASE A6"/>
    <property type="match status" value="1"/>
</dbReference>
<protein>
    <recommendedName>
        <fullName evidence="2">Thioredoxin domain-containing protein</fullName>
    </recommendedName>
</protein>
<dbReference type="PRINTS" id="PR00421">
    <property type="entry name" value="THIOREDOXIN"/>
</dbReference>
<dbReference type="VEuPathDB" id="TriTrypDB:ECC02_004584"/>
<dbReference type="GO" id="GO:0034976">
    <property type="term" value="P:response to endoplasmic reticulum stress"/>
    <property type="evidence" value="ECO:0007669"/>
    <property type="project" value="TreeGrafter"/>
</dbReference>
<dbReference type="Proteomes" id="UP000246121">
    <property type="component" value="Unassembled WGS sequence"/>
</dbReference>
<dbReference type="GO" id="GO:0005788">
    <property type="term" value="C:endoplasmic reticulum lumen"/>
    <property type="evidence" value="ECO:0007669"/>
    <property type="project" value="TreeGrafter"/>
</dbReference>
<dbReference type="VEuPathDB" id="TriTrypDB:TCSYLVIO_002346"/>
<accession>A0A2V2VZC5</accession>
<dbReference type="VEuPathDB" id="TriTrypDB:TCDM_14523"/>
<dbReference type="InterPro" id="IPR036249">
    <property type="entry name" value="Thioredoxin-like_sf"/>
</dbReference>
<keyword evidence="1" id="KW-0812">Transmembrane</keyword>
<dbReference type="Gene3D" id="3.40.30.10">
    <property type="entry name" value="Glutaredoxin"/>
    <property type="match status" value="1"/>
</dbReference>
<dbReference type="VEuPathDB" id="TriTrypDB:TcCL_NonESM13507"/>
<dbReference type="PROSITE" id="PS00194">
    <property type="entry name" value="THIOREDOXIN_1"/>
    <property type="match status" value="1"/>
</dbReference>